<dbReference type="PANTHER" id="PTHR43394:SF11">
    <property type="entry name" value="ATP-BINDING CASSETTE TRANSPORTER"/>
    <property type="match status" value="1"/>
</dbReference>
<dbReference type="Pfam" id="PF00664">
    <property type="entry name" value="ABC_membrane"/>
    <property type="match status" value="1"/>
</dbReference>
<name>A0A4Q2US55_FUSOX</name>
<evidence type="ECO:0000313" key="9">
    <source>
        <dbReference type="EMBL" id="RYC76991.1"/>
    </source>
</evidence>
<dbReference type="SUPFAM" id="SSF90123">
    <property type="entry name" value="ABC transporter transmembrane region"/>
    <property type="match status" value="1"/>
</dbReference>
<feature type="transmembrane region" description="Helical" evidence="7">
    <location>
        <begin position="144"/>
        <end position="163"/>
    </location>
</feature>
<keyword evidence="6 7" id="KW-0472">Membrane</keyword>
<dbReference type="InterPro" id="IPR036640">
    <property type="entry name" value="ABC1_TM_sf"/>
</dbReference>
<feature type="transmembrane region" description="Helical" evidence="7">
    <location>
        <begin position="118"/>
        <end position="138"/>
    </location>
</feature>
<keyword evidence="5 7" id="KW-1133">Transmembrane helix</keyword>
<evidence type="ECO:0000259" key="8">
    <source>
        <dbReference type="PROSITE" id="PS50929"/>
    </source>
</evidence>
<evidence type="ECO:0000256" key="6">
    <source>
        <dbReference type="ARBA" id="ARBA00023136"/>
    </source>
</evidence>
<organism evidence="9 10">
    <name type="scientific">Fusarium oxysporum f. sp. narcissi</name>
    <dbReference type="NCBI Taxonomy" id="451672"/>
    <lineage>
        <taxon>Eukaryota</taxon>
        <taxon>Fungi</taxon>
        <taxon>Dikarya</taxon>
        <taxon>Ascomycota</taxon>
        <taxon>Pezizomycotina</taxon>
        <taxon>Sordariomycetes</taxon>
        <taxon>Hypocreomycetidae</taxon>
        <taxon>Hypocreales</taxon>
        <taxon>Nectriaceae</taxon>
        <taxon>Fusarium</taxon>
        <taxon>Fusarium oxysporum species complex</taxon>
    </lineage>
</organism>
<evidence type="ECO:0000313" key="10">
    <source>
        <dbReference type="Proteomes" id="UP000290540"/>
    </source>
</evidence>
<comment type="caution">
    <text evidence="9">The sequence shown here is derived from an EMBL/GenBank/DDBJ whole genome shotgun (WGS) entry which is preliminary data.</text>
</comment>
<keyword evidence="4" id="KW-0677">Repeat</keyword>
<evidence type="ECO:0000256" key="3">
    <source>
        <dbReference type="ARBA" id="ARBA00022692"/>
    </source>
</evidence>
<dbReference type="PANTHER" id="PTHR43394">
    <property type="entry name" value="ATP-DEPENDENT PERMEASE MDL1, MITOCHONDRIAL"/>
    <property type="match status" value="1"/>
</dbReference>
<feature type="domain" description="ABC transmembrane type-1" evidence="8">
    <location>
        <begin position="1"/>
        <end position="195"/>
    </location>
</feature>
<evidence type="ECO:0000256" key="4">
    <source>
        <dbReference type="ARBA" id="ARBA00022737"/>
    </source>
</evidence>
<protein>
    <recommendedName>
        <fullName evidence="8">ABC transmembrane type-1 domain-containing protein</fullName>
    </recommendedName>
</protein>
<sequence length="199" mass="22103">MIATGTLLPLMDIVFGKFVTVFNDFATGSMSPEEFRSEVNHYSLWFVYLFIAKFVLSYGWNVLIAFTGIRVTRNVRLHFLKQALSQEIAYFDLPDAGSISGQLTTNGNHVNGGIAEKLGLIVQAASTFVAAFIVAFVVQWKLTLIIICIVPTSLIVTMISLAMDMKYEHACMGIYAKAGLVAEEVFSSIRNIHAFWAFK</sequence>
<dbReference type="PROSITE" id="PS50929">
    <property type="entry name" value="ABC_TM1F"/>
    <property type="match status" value="1"/>
</dbReference>
<evidence type="ECO:0000256" key="5">
    <source>
        <dbReference type="ARBA" id="ARBA00022989"/>
    </source>
</evidence>
<dbReference type="GO" id="GO:0005743">
    <property type="term" value="C:mitochondrial inner membrane"/>
    <property type="evidence" value="ECO:0007669"/>
    <property type="project" value="TreeGrafter"/>
</dbReference>
<proteinExistence type="predicted"/>
<dbReference type="AlphaFoldDB" id="A0A4Q2US55"/>
<accession>A0A4Q2US55</accession>
<evidence type="ECO:0000256" key="2">
    <source>
        <dbReference type="ARBA" id="ARBA00022448"/>
    </source>
</evidence>
<dbReference type="EMBL" id="MQTW01003078">
    <property type="protein sequence ID" value="RYC76991.1"/>
    <property type="molecule type" value="Genomic_DNA"/>
</dbReference>
<dbReference type="GO" id="GO:0090374">
    <property type="term" value="P:oligopeptide export from mitochondrion"/>
    <property type="evidence" value="ECO:0007669"/>
    <property type="project" value="TreeGrafter"/>
</dbReference>
<reference evidence="9 10" key="1">
    <citation type="submission" date="2016-12" db="EMBL/GenBank/DDBJ databases">
        <title>Draft genome sequence of Fusarium oxysporum causing rot on Narcissus.</title>
        <authorList>
            <person name="Armitage A.D."/>
            <person name="Taylor A."/>
            <person name="Clarkson J.P."/>
            <person name="Harrison R.J."/>
            <person name="Jackson A.C."/>
        </authorList>
    </citation>
    <scope>NUCLEOTIDE SEQUENCE [LARGE SCALE GENOMIC DNA]</scope>
    <source>
        <strain evidence="9 10">N139</strain>
    </source>
</reference>
<feature type="transmembrane region" description="Helical" evidence="7">
    <location>
        <begin position="45"/>
        <end position="69"/>
    </location>
</feature>
<keyword evidence="2" id="KW-0813">Transport</keyword>
<gene>
    <name evidence="9" type="ORF">BFJ63_vAg20134</name>
</gene>
<feature type="non-terminal residue" evidence="9">
    <location>
        <position position="199"/>
    </location>
</feature>
<dbReference type="InterPro" id="IPR011527">
    <property type="entry name" value="ABC1_TM_dom"/>
</dbReference>
<dbReference type="GO" id="GO:0015421">
    <property type="term" value="F:ABC-type oligopeptide transporter activity"/>
    <property type="evidence" value="ECO:0007669"/>
    <property type="project" value="TreeGrafter"/>
</dbReference>
<dbReference type="Gene3D" id="1.20.1560.10">
    <property type="entry name" value="ABC transporter type 1, transmembrane domain"/>
    <property type="match status" value="1"/>
</dbReference>
<keyword evidence="3 7" id="KW-0812">Transmembrane</keyword>
<dbReference type="CDD" id="cd18577">
    <property type="entry name" value="ABC_6TM_Pgp_ABCB1_D1_like"/>
    <property type="match status" value="1"/>
</dbReference>
<dbReference type="InterPro" id="IPR039421">
    <property type="entry name" value="Type_1_exporter"/>
</dbReference>
<evidence type="ECO:0000256" key="1">
    <source>
        <dbReference type="ARBA" id="ARBA00004141"/>
    </source>
</evidence>
<dbReference type="GO" id="GO:0005524">
    <property type="term" value="F:ATP binding"/>
    <property type="evidence" value="ECO:0007669"/>
    <property type="project" value="InterPro"/>
</dbReference>
<evidence type="ECO:0000256" key="7">
    <source>
        <dbReference type="SAM" id="Phobius"/>
    </source>
</evidence>
<dbReference type="Proteomes" id="UP000290540">
    <property type="component" value="Unassembled WGS sequence"/>
</dbReference>
<comment type="subcellular location">
    <subcellularLocation>
        <location evidence="1">Membrane</location>
        <topology evidence="1">Multi-pass membrane protein</topology>
    </subcellularLocation>
</comment>